<sequence>MIDHVLGRPSSQFRKVQVFAVVSFWSLYLLRGHRHGPVGLRKLSERLSQRLTPWRSVVLTLLWLYICRNFAKIFNLESPEPLANLYSRSYFRATWITTALDAGFWTAMRIRNKRIRDLASIIFTVYYLIAAEQADEKVRKVRAVLTVDHLRVSWNKPNTPYLKWLTAMLRPRFIKYKPRRIRIPRPKQSHYKEPVVAWMYFDGSLAELEKQENLVLDIPGGGFVAMDPRTSDDKLLAWAGKTGLPVLSLDYRKAPEFPYPYALNECFDVYTQIVATRGRCIGMKPDSCPRIVITGDSAGGNLATGTTLMIIQSNQTGTSRGILPSPAGLVLLYPALDMNIGSWMTDDQMALIRNPRTAKKYRSFIKRKSEDIDRRYTPTTPRPADDDDDEGGPGHDFFASRGSTSTDKGKGKARDDPPDVDVEAQKQAVATSKPQPLKTRLAVSSIISYFGDRILTPEMMRAMIILYVGPYNRPDFTTDHLLCPAVAPENLLAKFPKTYLLTGERDPLVDDTVIFAGRLRQAKLHLFRERQEVGLEKSTAEFDEKEHVEVTLIAGISHGFVSFVSVFPEGWKHIFRCANWIMDIFDKPPHQFEGPAIESRLRSGTLTHDSNSSLELASTQLRHHRRTPTGESVDDDAPLIMSSLRDENFKSPSKANANGTMKDDKQGQARGRAMEEKSRADKGRSKSLVSLGSEEDLLKRRMKGLTVGLMGSSHT</sequence>
<feature type="domain" description="Alpha/beta hydrolase fold-3" evidence="2">
    <location>
        <begin position="219"/>
        <end position="345"/>
    </location>
</feature>
<feature type="region of interest" description="Disordered" evidence="1">
    <location>
        <begin position="372"/>
        <end position="435"/>
    </location>
</feature>
<dbReference type="EMBL" id="JH226131">
    <property type="protein sequence ID" value="EHY54787.1"/>
    <property type="molecule type" value="Genomic_DNA"/>
</dbReference>
<feature type="region of interest" description="Disordered" evidence="1">
    <location>
        <begin position="617"/>
        <end position="695"/>
    </location>
</feature>
<feature type="compositionally biased region" description="Basic and acidic residues" evidence="1">
    <location>
        <begin position="407"/>
        <end position="417"/>
    </location>
</feature>
<dbReference type="Pfam" id="PF07859">
    <property type="entry name" value="Abhydrolase_3"/>
    <property type="match status" value="2"/>
</dbReference>
<protein>
    <submittedName>
        <fullName evidence="3">Esterase/lipase</fullName>
    </submittedName>
</protein>
<dbReference type="GO" id="GO:0019433">
    <property type="term" value="P:triglyceride catabolic process"/>
    <property type="evidence" value="ECO:0007669"/>
    <property type="project" value="TreeGrafter"/>
</dbReference>
<feature type="compositionally biased region" description="Basic and acidic residues" evidence="1">
    <location>
        <begin position="661"/>
        <end position="684"/>
    </location>
</feature>
<accession>H6BRV9</accession>
<dbReference type="RefSeq" id="XP_009155248.1">
    <property type="nucleotide sequence ID" value="XM_009157000.1"/>
</dbReference>
<name>H6BRV9_EXODN</name>
<reference evidence="3" key="1">
    <citation type="submission" date="2011-07" db="EMBL/GenBank/DDBJ databases">
        <title>The Genome Sequence of Exophiala (Wangiella) dermatitidis NIH/UT8656.</title>
        <authorList>
            <consortium name="The Broad Institute Genome Sequencing Platform"/>
            <person name="Cuomo C."/>
            <person name="Wang Z."/>
            <person name="Hunicke-Smith S."/>
            <person name="Szanislo P.J."/>
            <person name="Earl A."/>
            <person name="Young S.K."/>
            <person name="Zeng Q."/>
            <person name="Gargeya S."/>
            <person name="Fitzgerald M."/>
            <person name="Haas B."/>
            <person name="Abouelleil A."/>
            <person name="Alvarado L."/>
            <person name="Arachchi H.M."/>
            <person name="Berlin A."/>
            <person name="Brown A."/>
            <person name="Chapman S.B."/>
            <person name="Chen Z."/>
            <person name="Dunbar C."/>
            <person name="Freedman E."/>
            <person name="Gearin G."/>
            <person name="Gellesch M."/>
            <person name="Goldberg J."/>
            <person name="Griggs A."/>
            <person name="Gujja S."/>
            <person name="Heiman D."/>
            <person name="Howarth C."/>
            <person name="Larson L."/>
            <person name="Lui A."/>
            <person name="MacDonald P.J.P."/>
            <person name="Montmayeur A."/>
            <person name="Murphy C."/>
            <person name="Neiman D."/>
            <person name="Pearson M."/>
            <person name="Priest M."/>
            <person name="Roberts A."/>
            <person name="Saif S."/>
            <person name="Shea T."/>
            <person name="Shenoy N."/>
            <person name="Sisk P."/>
            <person name="Stolte C."/>
            <person name="Sykes S."/>
            <person name="Wortman J."/>
            <person name="Nusbaum C."/>
            <person name="Birren B."/>
        </authorList>
    </citation>
    <scope>NUCLEOTIDE SEQUENCE</scope>
    <source>
        <strain evidence="3">NIH/UT8656</strain>
    </source>
</reference>
<evidence type="ECO:0000313" key="3">
    <source>
        <dbReference type="EMBL" id="EHY54787.1"/>
    </source>
</evidence>
<evidence type="ECO:0000259" key="2">
    <source>
        <dbReference type="Pfam" id="PF07859"/>
    </source>
</evidence>
<dbReference type="AlphaFoldDB" id="H6BRV9"/>
<dbReference type="PANTHER" id="PTHR23025">
    <property type="entry name" value="TRIACYLGLYCEROL LIPASE"/>
    <property type="match status" value="1"/>
</dbReference>
<dbReference type="GO" id="GO:0004806">
    <property type="term" value="F:triacylglycerol lipase activity"/>
    <property type="evidence" value="ECO:0007669"/>
    <property type="project" value="TreeGrafter"/>
</dbReference>
<evidence type="ECO:0000256" key="1">
    <source>
        <dbReference type="SAM" id="MobiDB-lite"/>
    </source>
</evidence>
<dbReference type="OMA" id="NMYDATY"/>
<feature type="compositionally biased region" description="Polar residues" evidence="1">
    <location>
        <begin position="650"/>
        <end position="659"/>
    </location>
</feature>
<organism evidence="3 4">
    <name type="scientific">Exophiala dermatitidis (strain ATCC 34100 / CBS 525.76 / NIH/UT8656)</name>
    <name type="common">Black yeast</name>
    <name type="synonym">Wangiella dermatitidis</name>
    <dbReference type="NCBI Taxonomy" id="858893"/>
    <lineage>
        <taxon>Eukaryota</taxon>
        <taxon>Fungi</taxon>
        <taxon>Dikarya</taxon>
        <taxon>Ascomycota</taxon>
        <taxon>Pezizomycotina</taxon>
        <taxon>Eurotiomycetes</taxon>
        <taxon>Chaetothyriomycetidae</taxon>
        <taxon>Chaetothyriales</taxon>
        <taxon>Herpotrichiellaceae</taxon>
        <taxon>Exophiala</taxon>
    </lineage>
</organism>
<dbReference type="HOGENOM" id="CLU_003590_1_0_1"/>
<dbReference type="GO" id="GO:0004771">
    <property type="term" value="F:sterol ester esterase activity"/>
    <property type="evidence" value="ECO:0007669"/>
    <property type="project" value="TreeGrafter"/>
</dbReference>
<dbReference type="InterPro" id="IPR029058">
    <property type="entry name" value="AB_hydrolase_fold"/>
</dbReference>
<dbReference type="InParanoid" id="H6BRV9"/>
<dbReference type="OrthoDB" id="5570009at2759"/>
<evidence type="ECO:0000313" key="4">
    <source>
        <dbReference type="Proteomes" id="UP000007304"/>
    </source>
</evidence>
<gene>
    <name evidence="3" type="ORF">HMPREF1120_02951</name>
</gene>
<dbReference type="GeneID" id="20307590"/>
<keyword evidence="4" id="KW-1185">Reference proteome</keyword>
<dbReference type="Gene3D" id="3.40.50.1820">
    <property type="entry name" value="alpha/beta hydrolase"/>
    <property type="match status" value="2"/>
</dbReference>
<dbReference type="SUPFAM" id="SSF53474">
    <property type="entry name" value="alpha/beta-Hydrolases"/>
    <property type="match status" value="1"/>
</dbReference>
<dbReference type="eggNOG" id="KOG4388">
    <property type="taxonomic scope" value="Eukaryota"/>
</dbReference>
<feature type="domain" description="Alpha/beta hydrolase fold-3" evidence="2">
    <location>
        <begin position="451"/>
        <end position="523"/>
    </location>
</feature>
<dbReference type="InterPro" id="IPR013094">
    <property type="entry name" value="AB_hydrolase_3"/>
</dbReference>
<proteinExistence type="predicted"/>
<dbReference type="VEuPathDB" id="FungiDB:HMPREF1120_02951"/>
<dbReference type="PANTHER" id="PTHR23025:SF3">
    <property type="entry name" value="HORMONE-SENSITIVE LIPASE"/>
    <property type="match status" value="1"/>
</dbReference>
<dbReference type="Proteomes" id="UP000007304">
    <property type="component" value="Unassembled WGS sequence"/>
</dbReference>
<dbReference type="GO" id="GO:0005829">
    <property type="term" value="C:cytosol"/>
    <property type="evidence" value="ECO:0007669"/>
    <property type="project" value="TreeGrafter"/>
</dbReference>
<dbReference type="STRING" id="858893.H6BRV9"/>